<dbReference type="Pfam" id="PF00249">
    <property type="entry name" value="Myb_DNA-binding"/>
    <property type="match status" value="1"/>
</dbReference>
<feature type="domain" description="HTH myb-type" evidence="8">
    <location>
        <begin position="162"/>
        <end position="196"/>
    </location>
</feature>
<dbReference type="AlphaFoldDB" id="A0ABD1MCK2"/>
<dbReference type="InterPro" id="IPR009057">
    <property type="entry name" value="Homeodomain-like_sf"/>
</dbReference>
<evidence type="ECO:0000256" key="5">
    <source>
        <dbReference type="ARBA" id="ARBA00023242"/>
    </source>
</evidence>
<dbReference type="PANTHER" id="PTHR44042:SF6">
    <property type="entry name" value="DUPLICATED HOMEODOMAIN-LIKE SUPERFAMILY PROTEIN"/>
    <property type="match status" value="1"/>
</dbReference>
<keyword evidence="2" id="KW-0805">Transcription regulation</keyword>
<keyword evidence="10" id="KW-1185">Reference proteome</keyword>
<dbReference type="InterPro" id="IPR001005">
    <property type="entry name" value="SANT/Myb"/>
</dbReference>
<dbReference type="GO" id="GO:0005634">
    <property type="term" value="C:nucleus"/>
    <property type="evidence" value="ECO:0007669"/>
    <property type="project" value="UniProtKB-SubCell"/>
</dbReference>
<keyword evidence="4" id="KW-0804">Transcription</keyword>
<comment type="caution">
    <text evidence="9">The sequence shown here is derived from an EMBL/GenBank/DDBJ whole genome shotgun (WGS) entry which is preliminary data.</text>
</comment>
<dbReference type="InterPro" id="IPR017930">
    <property type="entry name" value="Myb_dom"/>
</dbReference>
<dbReference type="PANTHER" id="PTHR44042">
    <property type="entry name" value="DUPLICATED HOMEODOMAIN-LIKE SUPERFAMILY PROTEIN-RELATED"/>
    <property type="match status" value="1"/>
</dbReference>
<evidence type="ECO:0000313" key="10">
    <source>
        <dbReference type="Proteomes" id="UP001603857"/>
    </source>
</evidence>
<evidence type="ECO:0000256" key="4">
    <source>
        <dbReference type="ARBA" id="ARBA00023163"/>
    </source>
</evidence>
<evidence type="ECO:0000259" key="6">
    <source>
        <dbReference type="PROSITE" id="PS50090"/>
    </source>
</evidence>
<dbReference type="PROSITE" id="PS51294">
    <property type="entry name" value="HTH_MYB"/>
    <property type="match status" value="1"/>
</dbReference>
<evidence type="ECO:0000259" key="8">
    <source>
        <dbReference type="PROSITE" id="PS51294"/>
    </source>
</evidence>
<dbReference type="FunFam" id="1.10.10.60:FF:000154">
    <property type="entry name" value="Transcription factor SRM1"/>
    <property type="match status" value="1"/>
</dbReference>
<evidence type="ECO:0000259" key="7">
    <source>
        <dbReference type="PROSITE" id="PS51293"/>
    </source>
</evidence>
<reference evidence="9 10" key="1">
    <citation type="submission" date="2024-08" db="EMBL/GenBank/DDBJ databases">
        <title>Insights into the chromosomal genome structure of Flemingia macrophylla.</title>
        <authorList>
            <person name="Ding Y."/>
            <person name="Zhao Y."/>
            <person name="Bi W."/>
            <person name="Wu M."/>
            <person name="Zhao G."/>
            <person name="Gong Y."/>
            <person name="Li W."/>
            <person name="Zhang P."/>
        </authorList>
    </citation>
    <scope>NUCLEOTIDE SEQUENCE [LARGE SCALE GENOMIC DNA]</scope>
    <source>
        <strain evidence="9">DYQJB</strain>
        <tissue evidence="9">Leaf</tissue>
    </source>
</reference>
<organism evidence="9 10">
    <name type="scientific">Flemingia macrophylla</name>
    <dbReference type="NCBI Taxonomy" id="520843"/>
    <lineage>
        <taxon>Eukaryota</taxon>
        <taxon>Viridiplantae</taxon>
        <taxon>Streptophyta</taxon>
        <taxon>Embryophyta</taxon>
        <taxon>Tracheophyta</taxon>
        <taxon>Spermatophyta</taxon>
        <taxon>Magnoliopsida</taxon>
        <taxon>eudicotyledons</taxon>
        <taxon>Gunneridae</taxon>
        <taxon>Pentapetalae</taxon>
        <taxon>rosids</taxon>
        <taxon>fabids</taxon>
        <taxon>Fabales</taxon>
        <taxon>Fabaceae</taxon>
        <taxon>Papilionoideae</taxon>
        <taxon>50 kb inversion clade</taxon>
        <taxon>NPAAA clade</taxon>
        <taxon>indigoferoid/millettioid clade</taxon>
        <taxon>Phaseoleae</taxon>
        <taxon>Flemingia</taxon>
    </lineage>
</organism>
<name>A0ABD1MCK2_9FABA</name>
<dbReference type="Proteomes" id="UP001603857">
    <property type="component" value="Unassembled WGS sequence"/>
</dbReference>
<dbReference type="NCBIfam" id="TIGR01557">
    <property type="entry name" value="myb_SHAQKYF"/>
    <property type="match status" value="1"/>
</dbReference>
<dbReference type="PROSITE" id="PS51293">
    <property type="entry name" value="SANT"/>
    <property type="match status" value="1"/>
</dbReference>
<sequence>MEFETLYPTCFMSNSNWFSEESPCREWTREENKKFESALAIYDKDTPDRWLRVAAMLPGKTVHDVIKQYRELEEDVSEIEAGRIPVPGYPTSSFTFEIVDNQCYDAYRKKPATVRSSDQERKKGVPWTEEEHSLNLYLFLVAVLDMDFWVLNFRRFLMGLVKYGKGDWRNISRNFVVTKTPTQVASHAQKYYIRQKLSGERDNKRRPSIHDITIVNLTSDQESHMPSEQRNMPKVQLDWINGQNNGSLTVFNPDYDMFMSPSSGISSKTLKLQGQDFFDRAFPENYAKLKNPGFRTASRDFNKEAILGIHAL</sequence>
<dbReference type="PROSITE" id="PS50090">
    <property type="entry name" value="MYB_LIKE"/>
    <property type="match status" value="1"/>
</dbReference>
<dbReference type="InterPro" id="IPR017884">
    <property type="entry name" value="SANT_dom"/>
</dbReference>
<evidence type="ECO:0000313" key="9">
    <source>
        <dbReference type="EMBL" id="KAL2333332.1"/>
    </source>
</evidence>
<feature type="domain" description="Myb-like" evidence="6">
    <location>
        <begin position="27"/>
        <end position="73"/>
    </location>
</feature>
<gene>
    <name evidence="9" type="ORF">Fmac_014545</name>
</gene>
<evidence type="ECO:0000256" key="2">
    <source>
        <dbReference type="ARBA" id="ARBA00023015"/>
    </source>
</evidence>
<dbReference type="FunFam" id="1.10.10.60:FF:000009">
    <property type="entry name" value="transcription factor MYB1R1"/>
    <property type="match status" value="1"/>
</dbReference>
<proteinExistence type="predicted"/>
<accession>A0ABD1MCK2</accession>
<dbReference type="EMBL" id="JBGMDY010000005">
    <property type="protein sequence ID" value="KAL2333332.1"/>
    <property type="molecule type" value="Genomic_DNA"/>
</dbReference>
<keyword evidence="5" id="KW-0539">Nucleus</keyword>
<feature type="domain" description="SANT" evidence="7">
    <location>
        <begin position="22"/>
        <end position="77"/>
    </location>
</feature>
<comment type="subcellular location">
    <subcellularLocation>
        <location evidence="1">Nucleus</location>
    </subcellularLocation>
</comment>
<keyword evidence="3" id="KW-0238">DNA-binding</keyword>
<dbReference type="InterPro" id="IPR006447">
    <property type="entry name" value="Myb_dom_plants"/>
</dbReference>
<protein>
    <submittedName>
        <fullName evidence="9">Uncharacterized protein</fullName>
    </submittedName>
</protein>
<dbReference type="Gene3D" id="1.10.10.60">
    <property type="entry name" value="Homeodomain-like"/>
    <property type="match status" value="2"/>
</dbReference>
<dbReference type="SMART" id="SM00717">
    <property type="entry name" value="SANT"/>
    <property type="match status" value="2"/>
</dbReference>
<dbReference type="CDD" id="cd00167">
    <property type="entry name" value="SANT"/>
    <property type="match status" value="2"/>
</dbReference>
<dbReference type="GO" id="GO:0003677">
    <property type="term" value="F:DNA binding"/>
    <property type="evidence" value="ECO:0007669"/>
    <property type="project" value="UniProtKB-KW"/>
</dbReference>
<evidence type="ECO:0000256" key="3">
    <source>
        <dbReference type="ARBA" id="ARBA00023125"/>
    </source>
</evidence>
<dbReference type="SUPFAM" id="SSF46689">
    <property type="entry name" value="Homeodomain-like"/>
    <property type="match status" value="2"/>
</dbReference>
<evidence type="ECO:0000256" key="1">
    <source>
        <dbReference type="ARBA" id="ARBA00004123"/>
    </source>
</evidence>